<feature type="region of interest" description="Disordered" evidence="11">
    <location>
        <begin position="169"/>
        <end position="192"/>
    </location>
</feature>
<dbReference type="Pfam" id="PF17776">
    <property type="entry name" value="NLRC4_HD2"/>
    <property type="match status" value="1"/>
</dbReference>
<dbReference type="InterPro" id="IPR041267">
    <property type="entry name" value="NLRP_HD2"/>
</dbReference>
<organism evidence="15 16">
    <name type="scientific">Coilia grayii</name>
    <name type="common">Gray's grenadier anchovy</name>
    <dbReference type="NCBI Taxonomy" id="363190"/>
    <lineage>
        <taxon>Eukaryota</taxon>
        <taxon>Metazoa</taxon>
        <taxon>Chordata</taxon>
        <taxon>Craniata</taxon>
        <taxon>Vertebrata</taxon>
        <taxon>Euteleostomi</taxon>
        <taxon>Actinopterygii</taxon>
        <taxon>Neopterygii</taxon>
        <taxon>Teleostei</taxon>
        <taxon>Clupei</taxon>
        <taxon>Clupeiformes</taxon>
        <taxon>Clupeoidei</taxon>
        <taxon>Engraulidae</taxon>
        <taxon>Coilinae</taxon>
        <taxon>Coilia</taxon>
    </lineage>
</organism>
<dbReference type="FunFam" id="3.40.50.300:FF:000210">
    <property type="entry name" value="Si:dkey-16p6.1"/>
    <property type="match status" value="1"/>
</dbReference>
<evidence type="ECO:0000313" key="16">
    <source>
        <dbReference type="Proteomes" id="UP001591681"/>
    </source>
</evidence>
<dbReference type="PROSITE" id="PS50188">
    <property type="entry name" value="B302_SPRY"/>
    <property type="match status" value="1"/>
</dbReference>
<dbReference type="Pfam" id="PF13516">
    <property type="entry name" value="LRR_6"/>
    <property type="match status" value="3"/>
</dbReference>
<dbReference type="InterPro" id="IPR051261">
    <property type="entry name" value="NLR"/>
</dbReference>
<comment type="caution">
    <text evidence="15">The sequence shown here is derived from an EMBL/GenBank/DDBJ whole genome shotgun (WGS) entry which is preliminary data.</text>
</comment>
<feature type="domain" description="B30.2/SPRY" evidence="13">
    <location>
        <begin position="927"/>
        <end position="1132"/>
    </location>
</feature>
<dbReference type="Proteomes" id="UP001591681">
    <property type="component" value="Unassembled WGS sequence"/>
</dbReference>
<evidence type="ECO:0000256" key="4">
    <source>
        <dbReference type="ARBA" id="ARBA00022723"/>
    </source>
</evidence>
<gene>
    <name evidence="15" type="ORF">ACEWY4_017183</name>
</gene>
<dbReference type="EMBL" id="JBHFQA010000015">
    <property type="protein sequence ID" value="KAL2086124.1"/>
    <property type="molecule type" value="Genomic_DNA"/>
</dbReference>
<dbReference type="GO" id="GO:0008270">
    <property type="term" value="F:zinc ion binding"/>
    <property type="evidence" value="ECO:0007669"/>
    <property type="project" value="UniProtKB-KW"/>
</dbReference>
<dbReference type="Gene3D" id="3.40.50.300">
    <property type="entry name" value="P-loop containing nucleotide triphosphate hydrolases"/>
    <property type="match status" value="1"/>
</dbReference>
<evidence type="ECO:0000256" key="5">
    <source>
        <dbReference type="ARBA" id="ARBA00022737"/>
    </source>
</evidence>
<keyword evidence="7 10" id="KW-0863">Zinc-finger</keyword>
<keyword evidence="4" id="KW-0479">Metal-binding</keyword>
<keyword evidence="16" id="KW-1185">Reference proteome</keyword>
<dbReference type="SUPFAM" id="SSF52047">
    <property type="entry name" value="RNI-like"/>
    <property type="match status" value="1"/>
</dbReference>
<evidence type="ECO:0000313" key="15">
    <source>
        <dbReference type="EMBL" id="KAL2086124.1"/>
    </source>
</evidence>
<feature type="region of interest" description="Disordered" evidence="11">
    <location>
        <begin position="1270"/>
        <end position="1329"/>
    </location>
</feature>
<feature type="region of interest" description="Disordered" evidence="11">
    <location>
        <begin position="1"/>
        <end position="60"/>
    </location>
</feature>
<dbReference type="InterPro" id="IPR013083">
    <property type="entry name" value="Znf_RING/FYVE/PHD"/>
</dbReference>
<evidence type="ECO:0000256" key="7">
    <source>
        <dbReference type="ARBA" id="ARBA00022771"/>
    </source>
</evidence>
<dbReference type="SUPFAM" id="SSF57850">
    <property type="entry name" value="RING/U-box"/>
    <property type="match status" value="1"/>
</dbReference>
<dbReference type="InterPro" id="IPR001870">
    <property type="entry name" value="B30.2/SPRY"/>
</dbReference>
<dbReference type="GO" id="GO:0005737">
    <property type="term" value="C:cytoplasm"/>
    <property type="evidence" value="ECO:0007669"/>
    <property type="project" value="UniProtKB-SubCell"/>
</dbReference>
<sequence length="1329" mass="148237">MGDAPSKPQCPNEEDDQKGAHTHTHNPASVASLNREQCMAEAPHSSVDDTPSHPSESRAGLTQDQCRCGVCEQVLRERVEAACGHCVCEPCTGTHAQADPSGPSEDHNCPLCKDTVLQSVIQGYKARLRRRFECMIHCGTQTPLSSIYTALHVTESECGGSPREHEVWRAESSSRLRLDRGGSGPEPVSCNDIFKPPPGTEGYVKTALTKGVAGVGKTVSVHKFVLDWADGLANRDIDFVFVFPFRSLNVIKHSWCSLHGLLLKLHPELRELRDAQLYENCRVALLFDGLDESQLALNFQNSYVLCDTNNFASVDVLVTNLIQGNLLPSAQVWLTSRPAAANQIPAKYVDRVTEIHGFTDQQKEEYFRKRIGEDEDKVRETVSHIKSCRSLRIMCQIPALCSMAAMLFPRMLAQEGSSNKLPQTLTEMFIHFLLRQVHLEMEVFDGEDRAESDASWELKKEVVVKLSELAFTQLDKGNLTGFSKDALEECGIGVGNATVYSVIFREIFQEESQHQLEQTRVFSFTHPSVQEFLAAFFAIHCAMSRNVEPLEEFLREHTSRNQQSGKNRKGVLSSIKTIFEIQPLDAHRLPQPAEEGSGGAFPLGLLRGVVDRAVEDGDGQLDHFLRFLVGLSLEPNQSLLQGLLPEKSPDVSRVVAEYIRVLLDTDLAPGRCITLLRCLEEAKDEPIHRDLQKYLRCSRRPEEVHVSPALCSALAHWFLVSREVQEELDVRRCSASDRGHRRLVPALRSCRKAVLTGCELDNDAVDTLASVLPMLASPLRELDMSGCALQDSWVTTLSTQLKSATCRLEALRLSSCSLTDTGCVFLCSVLGCPSSRLRELDLSTNPLGDKAAMLISAQLESPACRLQTLRVSSCGFTDAGCKAVASAVRAPASSVRELDLRGNTPTHPTAQILLNALLDPHSTLHTLRLDDAAELWKRLGPVQYACALTLEPNTAHCRLSLSPDRTRVTHSPEEQPYPPHAERFEHRPQVLCSQPLARRRCYWEAEWGRDEGVSVGVAYRSIGRKGWSQERLLGYNERSWCLYYSHDRCSAWHAKNQTLVPHRLVPSTQRQPEPTPNKSQTLVLHRLVPSTERQPEPTPNKSQTLVPHRLVPSTQRQPEPDPSQNQTLVLHRLVPSTQRQPEPTPNKNQTLIPHRLVTSTQRQPEPASSQNQTLVAHRLVPSTQRQPELALSQNPNQGQNQNQKGAVRVSEARRVGVYLDWPAGCLSFYSVHCDALVRLHVFLSEFTEPLYAAFRLRDPESTLTLCLAETQTHTQSPQTHTQSPQTHTQSPQTHTQSPQTHTQSPQTHTQSPQTHTQSPQTHTQSPQLP</sequence>
<feature type="compositionally biased region" description="Polar residues" evidence="11">
    <location>
        <begin position="25"/>
        <end position="35"/>
    </location>
</feature>
<dbReference type="Pfam" id="PF17779">
    <property type="entry name" value="WHD_NOD2"/>
    <property type="match status" value="1"/>
</dbReference>
<dbReference type="Pfam" id="PF13765">
    <property type="entry name" value="PRY"/>
    <property type="match status" value="1"/>
</dbReference>
<dbReference type="SMART" id="SM00589">
    <property type="entry name" value="PRY"/>
    <property type="match status" value="1"/>
</dbReference>
<evidence type="ECO:0000256" key="2">
    <source>
        <dbReference type="ARBA" id="ARBA00022490"/>
    </source>
</evidence>
<feature type="domain" description="RING-type" evidence="12">
    <location>
        <begin position="68"/>
        <end position="113"/>
    </location>
</feature>
<dbReference type="InterPro" id="IPR001841">
    <property type="entry name" value="Znf_RING"/>
</dbReference>
<evidence type="ECO:0000259" key="14">
    <source>
        <dbReference type="PROSITE" id="PS50837"/>
    </source>
</evidence>
<dbReference type="PROSITE" id="PS50089">
    <property type="entry name" value="ZF_RING_2"/>
    <property type="match status" value="1"/>
</dbReference>
<keyword evidence="8" id="KW-0862">Zinc</keyword>
<feature type="compositionally biased region" description="Basic and acidic residues" evidence="11">
    <location>
        <begin position="169"/>
        <end position="180"/>
    </location>
</feature>
<keyword evidence="5" id="KW-0677">Repeat</keyword>
<evidence type="ECO:0000256" key="3">
    <source>
        <dbReference type="ARBA" id="ARBA00022614"/>
    </source>
</evidence>
<accession>A0ABD1JH75</accession>
<dbReference type="InterPro" id="IPR003879">
    <property type="entry name" value="Butyrophylin_SPRY"/>
</dbReference>
<feature type="region of interest" description="Disordered" evidence="11">
    <location>
        <begin position="1183"/>
        <end position="1207"/>
    </location>
</feature>
<evidence type="ECO:0000256" key="9">
    <source>
        <dbReference type="ARBA" id="ARBA00022840"/>
    </source>
</evidence>
<dbReference type="InterPro" id="IPR007111">
    <property type="entry name" value="NACHT_NTPase"/>
</dbReference>
<evidence type="ECO:0000256" key="10">
    <source>
        <dbReference type="PROSITE-ProRule" id="PRU00175"/>
    </source>
</evidence>
<evidence type="ECO:0000256" key="11">
    <source>
        <dbReference type="SAM" id="MobiDB-lite"/>
    </source>
</evidence>
<protein>
    <submittedName>
        <fullName evidence="15">Uncharacterized protein</fullName>
    </submittedName>
</protein>
<feature type="region of interest" description="Disordered" evidence="11">
    <location>
        <begin position="1089"/>
        <end position="1125"/>
    </location>
</feature>
<evidence type="ECO:0000256" key="8">
    <source>
        <dbReference type="ARBA" id="ARBA00022833"/>
    </source>
</evidence>
<dbReference type="Pfam" id="PF14484">
    <property type="entry name" value="FISNA"/>
    <property type="match status" value="1"/>
</dbReference>
<dbReference type="PANTHER" id="PTHR24106">
    <property type="entry name" value="NACHT, LRR AND CARD DOMAINS-CONTAINING"/>
    <property type="match status" value="1"/>
</dbReference>
<dbReference type="InterPro" id="IPR041075">
    <property type="entry name" value="NOD1/2_WH"/>
</dbReference>
<dbReference type="SUPFAM" id="SSF49899">
    <property type="entry name" value="Concanavalin A-like lectins/glucanases"/>
    <property type="match status" value="2"/>
</dbReference>
<dbReference type="PROSITE" id="PS50837">
    <property type="entry name" value="NACHT"/>
    <property type="match status" value="1"/>
</dbReference>
<dbReference type="InterPro" id="IPR029495">
    <property type="entry name" value="NACHT-assoc"/>
</dbReference>
<keyword evidence="9" id="KW-0067">ATP-binding</keyword>
<evidence type="ECO:0000256" key="1">
    <source>
        <dbReference type="ARBA" id="ARBA00004496"/>
    </source>
</evidence>
<dbReference type="Gene3D" id="3.80.10.10">
    <property type="entry name" value="Ribonuclease Inhibitor"/>
    <property type="match status" value="1"/>
</dbReference>
<keyword evidence="3" id="KW-0433">Leucine-rich repeat</keyword>
<name>A0ABD1JH75_9TELE</name>
<dbReference type="InterPro" id="IPR001611">
    <property type="entry name" value="Leu-rich_rpt"/>
</dbReference>
<evidence type="ECO:0000256" key="6">
    <source>
        <dbReference type="ARBA" id="ARBA00022741"/>
    </source>
</evidence>
<comment type="subcellular location">
    <subcellularLocation>
        <location evidence="1">Cytoplasm</location>
    </subcellularLocation>
</comment>
<dbReference type="SMART" id="SM00368">
    <property type="entry name" value="LRR_RI"/>
    <property type="match status" value="5"/>
</dbReference>
<dbReference type="Gene3D" id="2.60.120.920">
    <property type="match status" value="2"/>
</dbReference>
<dbReference type="PRINTS" id="PR01407">
    <property type="entry name" value="BUTYPHLNCDUF"/>
</dbReference>
<reference evidence="15 16" key="1">
    <citation type="submission" date="2024-09" db="EMBL/GenBank/DDBJ databases">
        <title>A chromosome-level genome assembly of Gray's grenadier anchovy, Coilia grayii.</title>
        <authorList>
            <person name="Fu Z."/>
        </authorList>
    </citation>
    <scope>NUCLEOTIDE SEQUENCE [LARGE SCALE GENOMIC DNA]</scope>
    <source>
        <strain evidence="15">G4</strain>
        <tissue evidence="15">Muscle</tissue>
    </source>
</reference>
<feature type="compositionally biased region" description="Low complexity" evidence="11">
    <location>
        <begin position="1193"/>
        <end position="1203"/>
    </location>
</feature>
<keyword evidence="6" id="KW-0547">Nucleotide-binding</keyword>
<evidence type="ECO:0000259" key="13">
    <source>
        <dbReference type="PROSITE" id="PS50188"/>
    </source>
</evidence>
<evidence type="ECO:0000259" key="12">
    <source>
        <dbReference type="PROSITE" id="PS50089"/>
    </source>
</evidence>
<dbReference type="GO" id="GO:0005524">
    <property type="term" value="F:ATP binding"/>
    <property type="evidence" value="ECO:0007669"/>
    <property type="project" value="UniProtKB-KW"/>
</dbReference>
<dbReference type="Pfam" id="PF05729">
    <property type="entry name" value="NACHT"/>
    <property type="match status" value="1"/>
</dbReference>
<dbReference type="InterPro" id="IPR006574">
    <property type="entry name" value="PRY"/>
</dbReference>
<dbReference type="SMART" id="SM01288">
    <property type="entry name" value="FISNA"/>
    <property type="match status" value="1"/>
</dbReference>
<dbReference type="InterPro" id="IPR027417">
    <property type="entry name" value="P-loop_NTPase"/>
</dbReference>
<feature type="domain" description="NACHT" evidence="14">
    <location>
        <begin position="205"/>
        <end position="340"/>
    </location>
</feature>
<dbReference type="InterPro" id="IPR043136">
    <property type="entry name" value="B30.2/SPRY_sf"/>
</dbReference>
<proteinExistence type="predicted"/>
<feature type="compositionally biased region" description="Polar residues" evidence="11">
    <location>
        <begin position="1112"/>
        <end position="1125"/>
    </location>
</feature>
<dbReference type="InterPro" id="IPR032675">
    <property type="entry name" value="LRR_dom_sf"/>
</dbReference>
<dbReference type="Gene3D" id="3.30.40.10">
    <property type="entry name" value="Zinc/RING finger domain, C3HC4 (zinc finger)"/>
    <property type="match status" value="1"/>
</dbReference>
<keyword evidence="2" id="KW-0963">Cytoplasm</keyword>
<dbReference type="InterPro" id="IPR013320">
    <property type="entry name" value="ConA-like_dom_sf"/>
</dbReference>